<proteinExistence type="predicted"/>
<gene>
    <name evidence="2" type="ORF">SAMN04489841_2294</name>
</gene>
<dbReference type="AlphaFoldDB" id="A0A1H9IPY4"/>
<protein>
    <submittedName>
        <fullName evidence="2">Uncharacterized protein</fullName>
    </submittedName>
</protein>
<evidence type="ECO:0000313" key="2">
    <source>
        <dbReference type="EMBL" id="SEQ76455.1"/>
    </source>
</evidence>
<evidence type="ECO:0000256" key="1">
    <source>
        <dbReference type="SAM" id="MobiDB-lite"/>
    </source>
</evidence>
<accession>A0A1H9IPY4</accession>
<keyword evidence="3" id="KW-1185">Reference proteome</keyword>
<dbReference type="STRING" id="1186196.SAMN04489841_2294"/>
<organism evidence="2 3">
    <name type="scientific">Natrinema salaciae</name>
    <dbReference type="NCBI Taxonomy" id="1186196"/>
    <lineage>
        <taxon>Archaea</taxon>
        <taxon>Methanobacteriati</taxon>
        <taxon>Methanobacteriota</taxon>
        <taxon>Stenosarchaea group</taxon>
        <taxon>Halobacteria</taxon>
        <taxon>Halobacteriales</taxon>
        <taxon>Natrialbaceae</taxon>
        <taxon>Natrinema</taxon>
    </lineage>
</organism>
<evidence type="ECO:0000313" key="3">
    <source>
        <dbReference type="Proteomes" id="UP000199114"/>
    </source>
</evidence>
<dbReference type="OrthoDB" id="338444at2157"/>
<reference evidence="3" key="1">
    <citation type="submission" date="2016-10" db="EMBL/GenBank/DDBJ databases">
        <authorList>
            <person name="Varghese N."/>
            <person name="Submissions S."/>
        </authorList>
    </citation>
    <scope>NUCLEOTIDE SEQUENCE [LARGE SCALE GENOMIC DNA]</scope>
    <source>
        <strain evidence="3">DSM 25055</strain>
    </source>
</reference>
<name>A0A1H9IPY4_9EURY</name>
<dbReference type="RefSeq" id="WP_090617554.1">
    <property type="nucleotide sequence ID" value="NZ_FOFD01000003.1"/>
</dbReference>
<feature type="region of interest" description="Disordered" evidence="1">
    <location>
        <begin position="216"/>
        <end position="240"/>
    </location>
</feature>
<dbReference type="EMBL" id="FOFD01000003">
    <property type="protein sequence ID" value="SEQ76455.1"/>
    <property type="molecule type" value="Genomic_DNA"/>
</dbReference>
<sequence>MEESISGFKVRGDWGDIVEHGERITRALRDADVHDPDQEYGARFAGAFEEWEEWRPKAHETLDSDVSEKTADQASVEEGKGEKAGKEPDEDIKTAGEKLSESYEQLEDDDAEGAVDNWKESIDYVARAADSASRKALRRVEDTVYQNVMTQLAPYYFDNELVSANIQQAARNGGNGEQFVFEVNVNDDVLKESVSDRLAEYEDEIDRWHVEVEKDTDAAEAIEGVEPPPDNGDNSRSTTN</sequence>
<dbReference type="InterPro" id="IPR043868">
    <property type="entry name" value="DUF5828"/>
</dbReference>
<feature type="region of interest" description="Disordered" evidence="1">
    <location>
        <begin position="55"/>
        <end position="92"/>
    </location>
</feature>
<dbReference type="Pfam" id="PF19146">
    <property type="entry name" value="DUF5828"/>
    <property type="match status" value="1"/>
</dbReference>
<dbReference type="Proteomes" id="UP000199114">
    <property type="component" value="Unassembled WGS sequence"/>
</dbReference>